<dbReference type="InterPro" id="IPR001258">
    <property type="entry name" value="NHL_repeat"/>
</dbReference>
<dbReference type="InterPro" id="IPR000315">
    <property type="entry name" value="Znf_B-box"/>
</dbReference>
<evidence type="ECO:0000256" key="1">
    <source>
        <dbReference type="ARBA" id="ARBA00022737"/>
    </source>
</evidence>
<keyword evidence="6" id="KW-1185">Reference proteome</keyword>
<sequence length="557" mass="62413">MATGSLCTVAKRSRMVEDFCCDTCAELKLQESADIYCETCLRFYCKNCVMHHNPLFPKHTIFDRGGIRKWPVPKEVRDFLTKCEVHEGKTLTQFCLHHSYVYCSDCVVASDSQCRVVIPISELTNTETTDLQALSMELETVLGEIKSLRSSQEASIQRLQRTYKEHGAFTIEQMLVNINTTIDECGNSYLGTSDENLQLYIKEEMCRGVVSILNVFDESTVKELNEMKEEVISIKESITCSINKCTDLQNDLTQYCDITQKLGDNKELCFIFRIKSKNQIERALYVLGKLDQLLICVQGKSEKNVRISSDSYTPEITAICVLPDGQVIVADFSNNKVKLLNQQYQVVGYLGVSAYPLDMCQITPNCVAVALNDGDDTTHEVQFIAVNNSKLLTRRKFQLQHACTGIAHYHGELFICSGTVLYKYTLSGKQVFPLYEVIQDDTDISCAVSPAGDRLYMACLHPESFLLTLASDGTLLSVFTESDLAPTYVHVTPEGQVLVCAPDGIIQVDREGERQLDILVQEEEGGLYDPLSVCYSRLTSSIIVGRNGNSILVFRAL</sequence>
<dbReference type="SUPFAM" id="SSF50969">
    <property type="entry name" value="YVTN repeat-like/Quinoprotein amine dehydrogenase"/>
    <property type="match status" value="1"/>
</dbReference>
<dbReference type="Gene3D" id="3.30.160.60">
    <property type="entry name" value="Classic Zinc Finger"/>
    <property type="match status" value="1"/>
</dbReference>
<dbReference type="OrthoDB" id="6270329at2759"/>
<dbReference type="GO" id="GO:0008270">
    <property type="term" value="F:zinc ion binding"/>
    <property type="evidence" value="ECO:0007669"/>
    <property type="project" value="UniProtKB-KW"/>
</dbReference>
<keyword evidence="2" id="KW-0862">Zinc</keyword>
<accession>A0A9D4F9S9</accession>
<evidence type="ECO:0000313" key="6">
    <source>
        <dbReference type="Proteomes" id="UP000828390"/>
    </source>
</evidence>
<evidence type="ECO:0000256" key="3">
    <source>
        <dbReference type="PROSITE-ProRule" id="PRU00504"/>
    </source>
</evidence>
<dbReference type="PANTHER" id="PTHR25462">
    <property type="entry name" value="BONUS, ISOFORM C-RELATED"/>
    <property type="match status" value="1"/>
</dbReference>
<name>A0A9D4F9S9_DREPO</name>
<reference evidence="5" key="1">
    <citation type="journal article" date="2019" name="bioRxiv">
        <title>The Genome of the Zebra Mussel, Dreissena polymorpha: A Resource for Invasive Species Research.</title>
        <authorList>
            <person name="McCartney M.A."/>
            <person name="Auch B."/>
            <person name="Kono T."/>
            <person name="Mallez S."/>
            <person name="Zhang Y."/>
            <person name="Obille A."/>
            <person name="Becker A."/>
            <person name="Abrahante J.E."/>
            <person name="Garbe J."/>
            <person name="Badalamenti J.P."/>
            <person name="Herman A."/>
            <person name="Mangelson H."/>
            <person name="Liachko I."/>
            <person name="Sullivan S."/>
            <person name="Sone E.D."/>
            <person name="Koren S."/>
            <person name="Silverstein K.A.T."/>
            <person name="Beckman K.B."/>
            <person name="Gohl D.M."/>
        </authorList>
    </citation>
    <scope>NUCLEOTIDE SEQUENCE</scope>
    <source>
        <strain evidence="5">Duluth1</strain>
        <tissue evidence="5">Whole animal</tissue>
    </source>
</reference>
<feature type="domain" description="B box-type" evidence="4">
    <location>
        <begin position="24"/>
        <end position="64"/>
    </location>
</feature>
<dbReference type="AlphaFoldDB" id="A0A9D4F9S9"/>
<keyword evidence="2" id="KW-0863">Zinc-finger</keyword>
<dbReference type="EMBL" id="JAIWYP010000007">
    <property type="protein sequence ID" value="KAH3794783.1"/>
    <property type="molecule type" value="Genomic_DNA"/>
</dbReference>
<protein>
    <recommendedName>
        <fullName evidence="4">B box-type domain-containing protein</fullName>
    </recommendedName>
</protein>
<evidence type="ECO:0000313" key="5">
    <source>
        <dbReference type="EMBL" id="KAH3794783.1"/>
    </source>
</evidence>
<dbReference type="PROSITE" id="PS50119">
    <property type="entry name" value="ZF_BBOX"/>
    <property type="match status" value="1"/>
</dbReference>
<evidence type="ECO:0000259" key="4">
    <source>
        <dbReference type="PROSITE" id="PS50119"/>
    </source>
</evidence>
<dbReference type="GO" id="GO:0061630">
    <property type="term" value="F:ubiquitin protein ligase activity"/>
    <property type="evidence" value="ECO:0007669"/>
    <property type="project" value="TreeGrafter"/>
</dbReference>
<dbReference type="PROSITE" id="PS51125">
    <property type="entry name" value="NHL"/>
    <property type="match status" value="1"/>
</dbReference>
<dbReference type="InterPro" id="IPR047153">
    <property type="entry name" value="TRIM45/56/19-like"/>
</dbReference>
<evidence type="ECO:0000256" key="2">
    <source>
        <dbReference type="PROSITE-ProRule" id="PRU00024"/>
    </source>
</evidence>
<keyword evidence="2" id="KW-0479">Metal-binding</keyword>
<dbReference type="InterPro" id="IPR011044">
    <property type="entry name" value="Quino_amine_DH_bsu"/>
</dbReference>
<dbReference type="Proteomes" id="UP000828390">
    <property type="component" value="Unassembled WGS sequence"/>
</dbReference>
<dbReference type="SUPFAM" id="SSF57845">
    <property type="entry name" value="B-box zinc-binding domain"/>
    <property type="match status" value="1"/>
</dbReference>
<organism evidence="5 6">
    <name type="scientific">Dreissena polymorpha</name>
    <name type="common">Zebra mussel</name>
    <name type="synonym">Mytilus polymorpha</name>
    <dbReference type="NCBI Taxonomy" id="45954"/>
    <lineage>
        <taxon>Eukaryota</taxon>
        <taxon>Metazoa</taxon>
        <taxon>Spiralia</taxon>
        <taxon>Lophotrochozoa</taxon>
        <taxon>Mollusca</taxon>
        <taxon>Bivalvia</taxon>
        <taxon>Autobranchia</taxon>
        <taxon>Heteroconchia</taxon>
        <taxon>Euheterodonta</taxon>
        <taxon>Imparidentia</taxon>
        <taxon>Neoheterodontei</taxon>
        <taxon>Myida</taxon>
        <taxon>Dreissenoidea</taxon>
        <taxon>Dreissenidae</taxon>
        <taxon>Dreissena</taxon>
    </lineage>
</organism>
<keyword evidence="1" id="KW-0677">Repeat</keyword>
<comment type="caution">
    <text evidence="5">The sequence shown here is derived from an EMBL/GenBank/DDBJ whole genome shotgun (WGS) entry which is preliminary data.</text>
</comment>
<reference evidence="5" key="2">
    <citation type="submission" date="2020-11" db="EMBL/GenBank/DDBJ databases">
        <authorList>
            <person name="McCartney M.A."/>
            <person name="Auch B."/>
            <person name="Kono T."/>
            <person name="Mallez S."/>
            <person name="Becker A."/>
            <person name="Gohl D.M."/>
            <person name="Silverstein K.A.T."/>
            <person name="Koren S."/>
            <person name="Bechman K.B."/>
            <person name="Herman A."/>
            <person name="Abrahante J.E."/>
            <person name="Garbe J."/>
        </authorList>
    </citation>
    <scope>NUCLEOTIDE SEQUENCE</scope>
    <source>
        <strain evidence="5">Duluth1</strain>
        <tissue evidence="5">Whole animal</tissue>
    </source>
</reference>
<gene>
    <name evidence="5" type="ORF">DPMN_148321</name>
</gene>
<dbReference type="PANTHER" id="PTHR25462:SF296">
    <property type="entry name" value="MEIOTIC P26, ISOFORM F"/>
    <property type="match status" value="1"/>
</dbReference>
<feature type="repeat" description="NHL" evidence="3">
    <location>
        <begin position="317"/>
        <end position="343"/>
    </location>
</feature>
<proteinExistence type="predicted"/>